<dbReference type="Proteomes" id="UP001596137">
    <property type="component" value="Unassembled WGS sequence"/>
</dbReference>
<evidence type="ECO:0000313" key="2">
    <source>
        <dbReference type="Proteomes" id="UP001596137"/>
    </source>
</evidence>
<gene>
    <name evidence="1" type="ORF">ACFP1K_07825</name>
</gene>
<accession>A0ABW1NDA8</accession>
<protein>
    <submittedName>
        <fullName evidence="1">Uncharacterized protein</fullName>
    </submittedName>
</protein>
<evidence type="ECO:0000313" key="1">
    <source>
        <dbReference type="EMBL" id="MFC6081066.1"/>
    </source>
</evidence>
<dbReference type="EMBL" id="JBHSRF010000007">
    <property type="protein sequence ID" value="MFC6081066.1"/>
    <property type="molecule type" value="Genomic_DNA"/>
</dbReference>
<dbReference type="RefSeq" id="WP_380748499.1">
    <property type="nucleotide sequence ID" value="NZ_JBHSRF010000007.1"/>
</dbReference>
<keyword evidence="2" id="KW-1185">Reference proteome</keyword>
<name>A0ABW1NDA8_9ACTN</name>
<sequence length="142" mass="15737">MTSTAIATRHVVWFGPSRNRVEVVLTEPPPKDTLDPRYAACITHRTACDCREAGLAEDIAEYRGELTHIKSAFEEVLLGHATWVHGADEATGRQLQCKCSGCVLARRLGFGLSNTVELDRPAPRPARPILPFLRKDKSEVPF</sequence>
<reference evidence="2" key="1">
    <citation type="journal article" date="2019" name="Int. J. Syst. Evol. Microbiol.">
        <title>The Global Catalogue of Microorganisms (GCM) 10K type strain sequencing project: providing services to taxonomists for standard genome sequencing and annotation.</title>
        <authorList>
            <consortium name="The Broad Institute Genomics Platform"/>
            <consortium name="The Broad Institute Genome Sequencing Center for Infectious Disease"/>
            <person name="Wu L."/>
            <person name="Ma J."/>
        </authorList>
    </citation>
    <scope>NUCLEOTIDE SEQUENCE [LARGE SCALE GENOMIC DNA]</scope>
    <source>
        <strain evidence="2">JCM 30346</strain>
    </source>
</reference>
<organism evidence="1 2">
    <name type="scientific">Sphaerisporangium aureirubrum</name>
    <dbReference type="NCBI Taxonomy" id="1544736"/>
    <lineage>
        <taxon>Bacteria</taxon>
        <taxon>Bacillati</taxon>
        <taxon>Actinomycetota</taxon>
        <taxon>Actinomycetes</taxon>
        <taxon>Streptosporangiales</taxon>
        <taxon>Streptosporangiaceae</taxon>
        <taxon>Sphaerisporangium</taxon>
    </lineage>
</organism>
<comment type="caution">
    <text evidence="1">The sequence shown here is derived from an EMBL/GenBank/DDBJ whole genome shotgun (WGS) entry which is preliminary data.</text>
</comment>
<proteinExistence type="predicted"/>